<dbReference type="EMBL" id="FXAW01000013">
    <property type="protein sequence ID" value="SMG52977.1"/>
    <property type="molecule type" value="Genomic_DNA"/>
</dbReference>
<dbReference type="RefSeq" id="WP_139828112.1">
    <property type="nucleotide sequence ID" value="NZ_FXAW01000013.1"/>
</dbReference>
<dbReference type="NCBIfam" id="TIGR04131">
    <property type="entry name" value="Bac_Flav_CTERM"/>
    <property type="match status" value="1"/>
</dbReference>
<evidence type="ECO:0000313" key="1">
    <source>
        <dbReference type="EMBL" id="SMG52977.1"/>
    </source>
</evidence>
<organism evidence="1 2">
    <name type="scientific">Marivirga sericea</name>
    <dbReference type="NCBI Taxonomy" id="1028"/>
    <lineage>
        <taxon>Bacteria</taxon>
        <taxon>Pseudomonadati</taxon>
        <taxon>Bacteroidota</taxon>
        <taxon>Cytophagia</taxon>
        <taxon>Cytophagales</taxon>
        <taxon>Marivirgaceae</taxon>
        <taxon>Marivirga</taxon>
    </lineage>
</organism>
<accession>A0A1X7LHF4</accession>
<evidence type="ECO:0000313" key="2">
    <source>
        <dbReference type="Proteomes" id="UP000193804"/>
    </source>
</evidence>
<keyword evidence="2" id="KW-1185">Reference proteome</keyword>
<dbReference type="OrthoDB" id="1491125at2"/>
<sequence length="195" mass="22220">STYLWSDGSTNSTKNVNESGIYEVEVTNDCGSQVVETTVTFATLPANVQIEAKATSCSSYLLSFNTNRKDIKYLWQEHKEDSLLKVNKTGWYKWEISTTCGSKTDSVFIEIKDFSNIILPNIITPNGDQKNDKFVIDERLQNAALSIFNRYGKLVYKNPQYLNDWNSGNLNSGNYFYLITLECGDVFKGWVEVRK</sequence>
<dbReference type="InterPro" id="IPR026341">
    <property type="entry name" value="T9SS_type_B"/>
</dbReference>
<dbReference type="STRING" id="1028.SAMN05661096_04025"/>
<gene>
    <name evidence="1" type="ORF">SAMN05661096_04025</name>
</gene>
<feature type="non-terminal residue" evidence="1">
    <location>
        <position position="1"/>
    </location>
</feature>
<name>A0A1X7LHF4_9BACT</name>
<dbReference type="AlphaFoldDB" id="A0A1X7LHF4"/>
<dbReference type="Proteomes" id="UP000193804">
    <property type="component" value="Unassembled WGS sequence"/>
</dbReference>
<dbReference type="Pfam" id="PF13585">
    <property type="entry name" value="CHU_C"/>
    <property type="match status" value="1"/>
</dbReference>
<reference evidence="2" key="1">
    <citation type="submission" date="2017-04" db="EMBL/GenBank/DDBJ databases">
        <authorList>
            <person name="Varghese N."/>
            <person name="Submissions S."/>
        </authorList>
    </citation>
    <scope>NUCLEOTIDE SEQUENCE [LARGE SCALE GENOMIC DNA]</scope>
    <source>
        <strain evidence="2">DSM 4125</strain>
    </source>
</reference>
<proteinExistence type="predicted"/>
<protein>
    <submittedName>
        <fullName evidence="1">Gliding motility-associated C-terminal domain-containing protein</fullName>
    </submittedName>
</protein>